<feature type="compositionally biased region" description="Polar residues" evidence="1">
    <location>
        <begin position="265"/>
        <end position="278"/>
    </location>
</feature>
<feature type="compositionally biased region" description="Polar residues" evidence="1">
    <location>
        <begin position="70"/>
        <end position="84"/>
    </location>
</feature>
<feature type="domain" description="T-Q ester bond containing" evidence="2">
    <location>
        <begin position="284"/>
        <end position="409"/>
    </location>
</feature>
<evidence type="ECO:0000259" key="2">
    <source>
        <dbReference type="Pfam" id="PF18202"/>
    </source>
</evidence>
<feature type="compositionally biased region" description="Low complexity" evidence="1">
    <location>
        <begin position="14"/>
        <end position="24"/>
    </location>
</feature>
<sequence>SEEPTPTTTIQMLTSTEPTTPTTTRDVCEPFETTSTVPGTTDATTTRPDGTTVVTTVPETCVTTPKETTSGESTTTVPAQPGTSEKTTEPTVPGTTEPTTKVTKPTSPAVPSNTTTPVVPPVVWFPNPQIGTTADFANGATEVVSGTVVNDTVKYQGLVPGKTYTLTAELVSKDVYNEMVNRDAYGDAIIGTGTKTFTASETGNGSVVVEIPVVDGIDTPVRAAVAFETLTSTEVDREGNDNPQGGETPNDVSDDNPIAEHKNINDQNQTVRSPNVPETSEPFIGTNANFAEGAKQVVAGATVVDTVRYTGLVPGKTYTLTADLVAKNNGAVIGQGEQEFVASEAGYGEVNVDITVASWVTNPVYAAVAFERLTSVEVDAQGNEQPAGNRVPQQIAEHRDINDAAQTVITPGISEGRDIPGEPGVSTNADFSKGAEVVNGAVVRDVVKYWGLVPGATYTATAQLMERLGESAPYTEGRVLGTQSVTFTPEAAYGEIVVEIPVTNAEGAVPAAVAFETLTSTEVDRNGDKNPKGGNTPDDVTDDNPIAEHKDINDGYQTVETSEGNTPPAEETTPATTTPSTTTPVAPAEETTPATTTPSTTTPVAPAEETTPASSTTAPSTAPGEDGSSDFDKSKLWWLLLIPGLGMIPAVFGGGNGSSKPAPKPAPAPSESKPAPAPSSQPAPAPVGKPVPADSPRGEIKQIPSGGTVLEEDMPAYI</sequence>
<reference evidence="3" key="1">
    <citation type="submission" date="2022-02" db="EMBL/GenBank/DDBJ databases">
        <title>Corynebacterium sp. from urogenital microbiome.</title>
        <authorList>
            <person name="Cappelli E.A."/>
            <person name="Ribeiro T.G."/>
            <person name="Peixe L."/>
        </authorList>
    </citation>
    <scope>NUCLEOTIDE SEQUENCE</scope>
    <source>
        <strain evidence="3">C8Ua_144</strain>
    </source>
</reference>
<keyword evidence="4" id="KW-1185">Reference proteome</keyword>
<feature type="non-terminal residue" evidence="3">
    <location>
        <position position="1"/>
    </location>
</feature>
<feature type="compositionally biased region" description="Polar residues" evidence="1">
    <location>
        <begin position="1"/>
        <end position="13"/>
    </location>
</feature>
<comment type="caution">
    <text evidence="3">The sequence shown here is derived from an EMBL/GenBank/DDBJ whole genome shotgun (WGS) entry which is preliminary data.</text>
</comment>
<feature type="region of interest" description="Disordered" evidence="1">
    <location>
        <begin position="1"/>
        <end position="115"/>
    </location>
</feature>
<evidence type="ECO:0000313" key="4">
    <source>
        <dbReference type="Proteomes" id="UP001146453"/>
    </source>
</evidence>
<gene>
    <name evidence="3" type="ORF">L8U61_10795</name>
</gene>
<dbReference type="InterPro" id="IPR041100">
    <property type="entry name" value="TQ"/>
</dbReference>
<feature type="compositionally biased region" description="Low complexity" evidence="1">
    <location>
        <begin position="89"/>
        <end position="115"/>
    </location>
</feature>
<feature type="domain" description="T-Q ester bond containing" evidence="2">
    <location>
        <begin position="427"/>
        <end position="560"/>
    </location>
</feature>
<dbReference type="EMBL" id="JAKMUR010000023">
    <property type="protein sequence ID" value="MCZ9292623.1"/>
    <property type="molecule type" value="Genomic_DNA"/>
</dbReference>
<proteinExistence type="predicted"/>
<feature type="domain" description="T-Q ester bond containing" evidence="2">
    <location>
        <begin position="128"/>
        <end position="272"/>
    </location>
</feature>
<feature type="compositionally biased region" description="Polar residues" evidence="1">
    <location>
        <begin position="555"/>
        <end position="565"/>
    </location>
</feature>
<protein>
    <submittedName>
        <fullName evidence="3">VaFE repeat-containing surface-anchored protein</fullName>
    </submittedName>
</protein>
<dbReference type="Gene3D" id="2.60.40.3930">
    <property type="match status" value="3"/>
</dbReference>
<feature type="compositionally biased region" description="Low complexity" evidence="1">
    <location>
        <begin position="566"/>
        <end position="623"/>
    </location>
</feature>
<evidence type="ECO:0000256" key="1">
    <source>
        <dbReference type="SAM" id="MobiDB-lite"/>
    </source>
</evidence>
<feature type="compositionally biased region" description="Pro residues" evidence="1">
    <location>
        <begin position="675"/>
        <end position="689"/>
    </location>
</feature>
<feature type="compositionally biased region" description="Polar residues" evidence="1">
    <location>
        <begin position="241"/>
        <end position="251"/>
    </location>
</feature>
<dbReference type="Proteomes" id="UP001146453">
    <property type="component" value="Unassembled WGS sequence"/>
</dbReference>
<evidence type="ECO:0000313" key="3">
    <source>
        <dbReference type="EMBL" id="MCZ9292623.1"/>
    </source>
</evidence>
<dbReference type="Pfam" id="PF18202">
    <property type="entry name" value="TQ"/>
    <property type="match status" value="3"/>
</dbReference>
<dbReference type="RefSeq" id="WP_269952792.1">
    <property type="nucleotide sequence ID" value="NZ_JAKMUR010000023.1"/>
</dbReference>
<feature type="region of interest" description="Disordered" evidence="1">
    <location>
        <begin position="656"/>
        <end position="718"/>
    </location>
</feature>
<dbReference type="NCBIfam" id="NF033903">
    <property type="entry name" value="VaFE_rpt"/>
    <property type="match status" value="3"/>
</dbReference>
<feature type="compositionally biased region" description="Basic and acidic residues" evidence="1">
    <location>
        <begin position="522"/>
        <end position="531"/>
    </location>
</feature>
<accession>A0ABT4RAP9</accession>
<feature type="region of interest" description="Disordered" evidence="1">
    <location>
        <begin position="230"/>
        <end position="282"/>
    </location>
</feature>
<feature type="region of interest" description="Disordered" evidence="1">
    <location>
        <begin position="520"/>
        <end position="630"/>
    </location>
</feature>
<organism evidence="3 4">
    <name type="scientific">Corynebacterium lehmanniae</name>
    <dbReference type="NCBI Taxonomy" id="2913497"/>
    <lineage>
        <taxon>Bacteria</taxon>
        <taxon>Bacillati</taxon>
        <taxon>Actinomycetota</taxon>
        <taxon>Actinomycetes</taxon>
        <taxon>Mycobacteriales</taxon>
        <taxon>Corynebacteriaceae</taxon>
        <taxon>Corynebacterium</taxon>
    </lineage>
</organism>
<name>A0ABT4RAP9_9CORY</name>
<feature type="compositionally biased region" description="Low complexity" evidence="1">
    <location>
        <begin position="33"/>
        <end position="68"/>
    </location>
</feature>